<protein>
    <submittedName>
        <fullName evidence="2">Uncharacterized protein</fullName>
    </submittedName>
</protein>
<feature type="compositionally biased region" description="Basic and acidic residues" evidence="1">
    <location>
        <begin position="63"/>
        <end position="95"/>
    </location>
</feature>
<comment type="caution">
    <text evidence="2">The sequence shown here is derived from an EMBL/GenBank/DDBJ whole genome shotgun (WGS) entry which is preliminary data.</text>
</comment>
<dbReference type="Proteomes" id="UP001195483">
    <property type="component" value="Unassembled WGS sequence"/>
</dbReference>
<reference evidence="2" key="3">
    <citation type="submission" date="2023-05" db="EMBL/GenBank/DDBJ databases">
        <authorList>
            <person name="Smith C.H."/>
        </authorList>
    </citation>
    <scope>NUCLEOTIDE SEQUENCE</scope>
    <source>
        <strain evidence="2">CHS0354</strain>
        <tissue evidence="2">Mantle</tissue>
    </source>
</reference>
<sequence length="110" mass="12856">MAINNELLYRKRQSSRTKNNKSIRNKNKYRSLIKKKNSSKNIRTPNKNINNKTKNTRTINKNKNSDNRNEVMKEKQQKITEHKTGTRTTKVEPSIKTKAAARAASQKEEK</sequence>
<feature type="region of interest" description="Disordered" evidence="1">
    <location>
        <begin position="1"/>
        <end position="110"/>
    </location>
</feature>
<feature type="compositionally biased region" description="Basic residues" evidence="1">
    <location>
        <begin position="10"/>
        <end position="38"/>
    </location>
</feature>
<dbReference type="AlphaFoldDB" id="A0AAE0TDD0"/>
<reference evidence="2" key="1">
    <citation type="journal article" date="2021" name="Genome Biol. Evol.">
        <title>A High-Quality Reference Genome for a Parasitic Bivalve with Doubly Uniparental Inheritance (Bivalvia: Unionida).</title>
        <authorList>
            <person name="Smith C.H."/>
        </authorList>
    </citation>
    <scope>NUCLEOTIDE SEQUENCE</scope>
    <source>
        <strain evidence="2">CHS0354</strain>
    </source>
</reference>
<name>A0AAE0TDD0_9BIVA</name>
<evidence type="ECO:0000256" key="1">
    <source>
        <dbReference type="SAM" id="MobiDB-lite"/>
    </source>
</evidence>
<feature type="compositionally biased region" description="Low complexity" evidence="1">
    <location>
        <begin position="39"/>
        <end position="62"/>
    </location>
</feature>
<evidence type="ECO:0000313" key="2">
    <source>
        <dbReference type="EMBL" id="KAK3608330.1"/>
    </source>
</evidence>
<organism evidence="2 3">
    <name type="scientific">Potamilus streckersoni</name>
    <dbReference type="NCBI Taxonomy" id="2493646"/>
    <lineage>
        <taxon>Eukaryota</taxon>
        <taxon>Metazoa</taxon>
        <taxon>Spiralia</taxon>
        <taxon>Lophotrochozoa</taxon>
        <taxon>Mollusca</taxon>
        <taxon>Bivalvia</taxon>
        <taxon>Autobranchia</taxon>
        <taxon>Heteroconchia</taxon>
        <taxon>Palaeoheterodonta</taxon>
        <taxon>Unionida</taxon>
        <taxon>Unionoidea</taxon>
        <taxon>Unionidae</taxon>
        <taxon>Ambleminae</taxon>
        <taxon>Lampsilini</taxon>
        <taxon>Potamilus</taxon>
    </lineage>
</organism>
<keyword evidence="3" id="KW-1185">Reference proteome</keyword>
<evidence type="ECO:0000313" key="3">
    <source>
        <dbReference type="Proteomes" id="UP001195483"/>
    </source>
</evidence>
<accession>A0AAE0TDD0</accession>
<gene>
    <name evidence="2" type="ORF">CHS0354_030784</name>
</gene>
<reference evidence="2" key="2">
    <citation type="journal article" date="2021" name="Genome Biol. Evol.">
        <title>Developing a high-quality reference genome for a parasitic bivalve with doubly uniparental inheritance (Bivalvia: Unionida).</title>
        <authorList>
            <person name="Smith C.H."/>
        </authorList>
    </citation>
    <scope>NUCLEOTIDE SEQUENCE</scope>
    <source>
        <strain evidence="2">CHS0354</strain>
        <tissue evidence="2">Mantle</tissue>
    </source>
</reference>
<dbReference type="EMBL" id="JAEAOA010001832">
    <property type="protein sequence ID" value="KAK3608330.1"/>
    <property type="molecule type" value="Genomic_DNA"/>
</dbReference>
<proteinExistence type="predicted"/>